<feature type="compositionally biased region" description="Basic and acidic residues" evidence="4">
    <location>
        <begin position="493"/>
        <end position="539"/>
    </location>
</feature>
<dbReference type="InterPro" id="IPR011174">
    <property type="entry name" value="ERM"/>
</dbReference>
<dbReference type="InterPro" id="IPR011259">
    <property type="entry name" value="ERM_C_dom"/>
</dbReference>
<organism evidence="6 7">
    <name type="scientific">Hymenolepis diminuta</name>
    <name type="common">Rat tapeworm</name>
    <dbReference type="NCBI Taxonomy" id="6216"/>
    <lineage>
        <taxon>Eukaryota</taxon>
        <taxon>Metazoa</taxon>
        <taxon>Spiralia</taxon>
        <taxon>Lophotrochozoa</taxon>
        <taxon>Platyhelminthes</taxon>
        <taxon>Cestoda</taxon>
        <taxon>Eucestoda</taxon>
        <taxon>Cyclophyllidea</taxon>
        <taxon>Hymenolepididae</taxon>
        <taxon>Hymenolepis</taxon>
    </lineage>
</organism>
<dbReference type="InterPro" id="IPR011993">
    <property type="entry name" value="PH-like_dom_sf"/>
</dbReference>
<dbReference type="InterPro" id="IPR019749">
    <property type="entry name" value="Band_41_domain"/>
</dbReference>
<dbReference type="PRINTS" id="PR00935">
    <property type="entry name" value="BAND41"/>
</dbReference>
<dbReference type="CDD" id="cd14473">
    <property type="entry name" value="FERM_B-lobe"/>
    <property type="match status" value="1"/>
</dbReference>
<feature type="compositionally biased region" description="Acidic residues" evidence="4">
    <location>
        <begin position="469"/>
        <end position="478"/>
    </location>
</feature>
<dbReference type="CDD" id="cd13194">
    <property type="entry name" value="FERM_C_ERM"/>
    <property type="match status" value="1"/>
</dbReference>
<protein>
    <recommendedName>
        <fullName evidence="5">FERM domain-containing protein</fullName>
    </recommendedName>
</protein>
<dbReference type="Pfam" id="PF09379">
    <property type="entry name" value="FERM_N"/>
    <property type="match status" value="1"/>
</dbReference>
<dbReference type="PROSITE" id="PS50057">
    <property type="entry name" value="FERM_3"/>
    <property type="match status" value="1"/>
</dbReference>
<dbReference type="GO" id="GO:0005886">
    <property type="term" value="C:plasma membrane"/>
    <property type="evidence" value="ECO:0007669"/>
    <property type="project" value="UniProtKB-SubCell"/>
</dbReference>
<evidence type="ECO:0000259" key="5">
    <source>
        <dbReference type="PROSITE" id="PS50057"/>
    </source>
</evidence>
<evidence type="ECO:0000256" key="1">
    <source>
        <dbReference type="ARBA" id="ARBA00004202"/>
    </source>
</evidence>
<dbReference type="SUPFAM" id="SSF48678">
    <property type="entry name" value="Moesin tail domain"/>
    <property type="match status" value="1"/>
</dbReference>
<dbReference type="Gene3D" id="2.30.29.30">
    <property type="entry name" value="Pleckstrin-homology domain (PH domain)/Phosphotyrosine-binding domain (PTB)"/>
    <property type="match status" value="1"/>
</dbReference>
<dbReference type="SUPFAM" id="SSF50729">
    <property type="entry name" value="PH domain-like"/>
    <property type="match status" value="1"/>
</dbReference>
<accession>A0A564YBV3</accession>
<feature type="domain" description="FERM" evidence="5">
    <location>
        <begin position="11"/>
        <end position="300"/>
    </location>
</feature>
<evidence type="ECO:0000256" key="3">
    <source>
        <dbReference type="ARBA" id="ARBA00023136"/>
    </source>
</evidence>
<feature type="compositionally biased region" description="Basic and acidic residues" evidence="4">
    <location>
        <begin position="436"/>
        <end position="456"/>
    </location>
</feature>
<reference evidence="6 7" key="1">
    <citation type="submission" date="2019-07" db="EMBL/GenBank/DDBJ databases">
        <authorList>
            <person name="Jastrzebski P J."/>
            <person name="Paukszto L."/>
            <person name="Jastrzebski P J."/>
        </authorList>
    </citation>
    <scope>NUCLEOTIDE SEQUENCE [LARGE SCALE GENOMIC DNA]</scope>
    <source>
        <strain evidence="6 7">WMS-il1</strain>
    </source>
</reference>
<dbReference type="Pfam" id="PF00373">
    <property type="entry name" value="FERM_M"/>
    <property type="match status" value="1"/>
</dbReference>
<dbReference type="InterPro" id="IPR018980">
    <property type="entry name" value="FERM_PH-like_C"/>
</dbReference>
<gene>
    <name evidence="6" type="ORF">WMSIL1_LOCUS4760</name>
</gene>
<dbReference type="Pfam" id="PF09380">
    <property type="entry name" value="FERM_C"/>
    <property type="match status" value="1"/>
</dbReference>
<dbReference type="SMART" id="SM01196">
    <property type="entry name" value="FERM_C"/>
    <property type="match status" value="1"/>
</dbReference>
<feature type="compositionally biased region" description="Basic and acidic residues" evidence="4">
    <location>
        <begin position="409"/>
        <end position="428"/>
    </location>
</feature>
<feature type="region of interest" description="Disordered" evidence="4">
    <location>
        <begin position="401"/>
        <end position="539"/>
    </location>
</feature>
<dbReference type="InterPro" id="IPR018979">
    <property type="entry name" value="FERM_N"/>
</dbReference>
<dbReference type="InterPro" id="IPR019748">
    <property type="entry name" value="FERM_central"/>
</dbReference>
<evidence type="ECO:0000256" key="2">
    <source>
        <dbReference type="ARBA" id="ARBA00022475"/>
    </source>
</evidence>
<dbReference type="SMART" id="SM00295">
    <property type="entry name" value="B41"/>
    <property type="match status" value="1"/>
</dbReference>
<dbReference type="PIRSF" id="PIRSF002305">
    <property type="entry name" value="ERM"/>
    <property type="match status" value="1"/>
</dbReference>
<dbReference type="InterPro" id="IPR041789">
    <property type="entry name" value="ERM_FERM_C"/>
</dbReference>
<dbReference type="InterPro" id="IPR008954">
    <property type="entry name" value="Moesin_tail_sf"/>
</dbReference>
<name>A0A564YBV3_HYMDI</name>
<dbReference type="AlphaFoldDB" id="A0A564YBV3"/>
<dbReference type="InterPro" id="IPR029071">
    <property type="entry name" value="Ubiquitin-like_domsf"/>
</dbReference>
<evidence type="ECO:0000313" key="7">
    <source>
        <dbReference type="Proteomes" id="UP000321570"/>
    </source>
</evidence>
<dbReference type="PANTHER" id="PTHR23281">
    <property type="entry name" value="MERLIN/MOESIN/EZRIN/RADIXIN"/>
    <property type="match status" value="1"/>
</dbReference>
<proteinExistence type="predicted"/>
<dbReference type="CDD" id="cd17097">
    <property type="entry name" value="FERM_F1_ERM_like"/>
    <property type="match status" value="1"/>
</dbReference>
<dbReference type="Gene3D" id="6.10.360.10">
    <property type="match status" value="1"/>
</dbReference>
<dbReference type="InterPro" id="IPR035963">
    <property type="entry name" value="FERM_2"/>
</dbReference>
<evidence type="ECO:0000313" key="6">
    <source>
        <dbReference type="EMBL" id="VUZ44767.1"/>
    </source>
</evidence>
<dbReference type="PRINTS" id="PR00661">
    <property type="entry name" value="ERMFAMILY"/>
</dbReference>
<dbReference type="SUPFAM" id="SSF54236">
    <property type="entry name" value="Ubiquitin-like"/>
    <property type="match status" value="1"/>
</dbReference>
<comment type="subcellular location">
    <subcellularLocation>
        <location evidence="1">Cell membrane</location>
        <topology evidence="1">Peripheral membrane protein</topology>
    </subcellularLocation>
</comment>
<keyword evidence="7" id="KW-1185">Reference proteome</keyword>
<sequence>MIKDMLKKMKKTVKVKVITAESQLEFEMPKNAPGKDLFNQIVSTIGLREVWYFGIQYTDKDGNPAFLRLDKKLSSHEFADGHAYNFRFMVKYYPESVEEELIQTCTISHFYLQVKSDIMSGKIYCPIETAVLLASYACVVRYGPYDPKTCPESLPIDRLIHNRGQFKKTDKEWYETIIECYSEHPYMTTEEAMVQYLQIAQDLEMYGVETFPIKNKKGTPLVLGVDSLGLSIYEPDNLLVPKIGFPWSEIRNLSFHDKKFVIKPSDKTAKEFFFLVDKTKTNKRILELCTGNHELYMRRRKTDSIEVQQMKIQAKEEREMRETEKQRLNEERLLRKENEQKLEELKAEMLKKESDFAQMTAKMQAYQNKVNELEAMLEQERKAREELQSNQNKLTKMNKQLAEETAATQEERDRLRKERDEVQRKIEQQKNLMAAKEAEKAKAEAELLKMREESSPKKSHVNGRGDNISQEDESDAVEDCNAKEFEVNINASRIEETRVTEVSKHQNLQKKLENLKSELNQARDESKMKDIDRRHEYNVREGNDKYKTLRNIRKGNTMSRVEQFESM</sequence>
<evidence type="ECO:0000256" key="4">
    <source>
        <dbReference type="SAM" id="MobiDB-lite"/>
    </source>
</evidence>
<dbReference type="Gene3D" id="3.10.20.90">
    <property type="entry name" value="Phosphatidylinositol 3-kinase Catalytic Subunit, Chain A, domain 1"/>
    <property type="match status" value="1"/>
</dbReference>
<dbReference type="Gene3D" id="1.20.5.450">
    <property type="match status" value="1"/>
</dbReference>
<keyword evidence="3" id="KW-0472">Membrane</keyword>
<dbReference type="GO" id="GO:0003779">
    <property type="term" value="F:actin binding"/>
    <property type="evidence" value="ECO:0007669"/>
    <property type="project" value="InterPro"/>
</dbReference>
<dbReference type="Proteomes" id="UP000321570">
    <property type="component" value="Unassembled WGS sequence"/>
</dbReference>
<dbReference type="InterPro" id="IPR000798">
    <property type="entry name" value="Ez/rad/moesin-like"/>
</dbReference>
<keyword evidence="2" id="KW-1003">Cell membrane</keyword>
<dbReference type="InterPro" id="IPR000299">
    <property type="entry name" value="FERM_domain"/>
</dbReference>
<dbReference type="SUPFAM" id="SSF47031">
    <property type="entry name" value="Second domain of FERM"/>
    <property type="match status" value="1"/>
</dbReference>
<dbReference type="InterPro" id="IPR014352">
    <property type="entry name" value="FERM/acyl-CoA-bd_prot_sf"/>
</dbReference>
<dbReference type="Gene3D" id="1.20.80.10">
    <property type="match status" value="1"/>
</dbReference>
<dbReference type="Pfam" id="PF00769">
    <property type="entry name" value="ERM_C"/>
    <property type="match status" value="1"/>
</dbReference>
<dbReference type="EMBL" id="CABIJS010000144">
    <property type="protein sequence ID" value="VUZ44767.1"/>
    <property type="molecule type" value="Genomic_DNA"/>
</dbReference>